<evidence type="ECO:0000259" key="1">
    <source>
        <dbReference type="SMART" id="SM00256"/>
    </source>
</evidence>
<dbReference type="Proteomes" id="UP001642360">
    <property type="component" value="Unassembled WGS sequence"/>
</dbReference>
<name>A0ABC8SD77_9AQUA</name>
<dbReference type="PANTHER" id="PTHR35546">
    <property type="entry name" value="F-BOX PROTEIN INTERACTION DOMAIN PROTEIN-RELATED"/>
    <property type="match status" value="1"/>
</dbReference>
<dbReference type="NCBIfam" id="TIGR01640">
    <property type="entry name" value="F_box_assoc_1"/>
    <property type="match status" value="1"/>
</dbReference>
<dbReference type="InterPro" id="IPR055290">
    <property type="entry name" value="At3g26010-like"/>
</dbReference>
<accession>A0ABC8SD77</accession>
<protein>
    <recommendedName>
        <fullName evidence="1">F-box domain-containing protein</fullName>
    </recommendedName>
</protein>
<dbReference type="EMBL" id="CAUOFW020002356">
    <property type="protein sequence ID" value="CAK9153129.1"/>
    <property type="molecule type" value="Genomic_DNA"/>
</dbReference>
<evidence type="ECO:0000313" key="3">
    <source>
        <dbReference type="Proteomes" id="UP001642360"/>
    </source>
</evidence>
<keyword evidence="3" id="KW-1185">Reference proteome</keyword>
<organism evidence="2 3">
    <name type="scientific">Ilex paraguariensis</name>
    <name type="common">yerba mate</name>
    <dbReference type="NCBI Taxonomy" id="185542"/>
    <lineage>
        <taxon>Eukaryota</taxon>
        <taxon>Viridiplantae</taxon>
        <taxon>Streptophyta</taxon>
        <taxon>Embryophyta</taxon>
        <taxon>Tracheophyta</taxon>
        <taxon>Spermatophyta</taxon>
        <taxon>Magnoliopsida</taxon>
        <taxon>eudicotyledons</taxon>
        <taxon>Gunneridae</taxon>
        <taxon>Pentapetalae</taxon>
        <taxon>asterids</taxon>
        <taxon>campanulids</taxon>
        <taxon>Aquifoliales</taxon>
        <taxon>Aquifoliaceae</taxon>
        <taxon>Ilex</taxon>
    </lineage>
</organism>
<dbReference type="PANTHER" id="PTHR35546:SF16">
    <property type="entry name" value="F-BOX ASSOCIATED UBIQUITINATION EFFECTOR FAMILY PROTEIN-RELATED"/>
    <property type="match status" value="1"/>
</dbReference>
<dbReference type="Pfam" id="PF08268">
    <property type="entry name" value="FBA_3"/>
    <property type="match status" value="1"/>
</dbReference>
<dbReference type="SUPFAM" id="SSF81383">
    <property type="entry name" value="F-box domain"/>
    <property type="match status" value="1"/>
</dbReference>
<dbReference type="InterPro" id="IPR013187">
    <property type="entry name" value="F-box-assoc_dom_typ3"/>
</dbReference>
<dbReference type="AlphaFoldDB" id="A0ABC8SD77"/>
<dbReference type="InterPro" id="IPR017451">
    <property type="entry name" value="F-box-assoc_interact_dom"/>
</dbReference>
<gene>
    <name evidence="2" type="ORF">ILEXP_LOCUS21377</name>
</gene>
<dbReference type="Gene3D" id="1.20.1280.50">
    <property type="match status" value="1"/>
</dbReference>
<proteinExistence type="predicted"/>
<feature type="domain" description="F-box" evidence="1">
    <location>
        <begin position="7"/>
        <end position="47"/>
    </location>
</feature>
<reference evidence="2 3" key="1">
    <citation type="submission" date="2024-02" db="EMBL/GenBank/DDBJ databases">
        <authorList>
            <person name="Vignale AGUSTIN F."/>
            <person name="Sosa J E."/>
            <person name="Modenutti C."/>
        </authorList>
    </citation>
    <scope>NUCLEOTIDE SEQUENCE [LARGE SCALE GENOMIC DNA]</scope>
</reference>
<dbReference type="InterPro" id="IPR001810">
    <property type="entry name" value="F-box_dom"/>
</dbReference>
<dbReference type="SMART" id="SM00256">
    <property type="entry name" value="FBOX"/>
    <property type="match status" value="1"/>
</dbReference>
<sequence>MESSDHLCSDVIFEILTRTSFETLSRCKLVCKSWNRVTYDSSFMNLFCRRTSTISGFFIQSMASNKYSSNFVSSHESSLPGLNVSLDFLPHNVKIEACSKQGILCCLSRRDRHFRYYVCKPSTRQLQSLPNPKMRYNTEKVAMVVLRSNPLRYKIFRLSSPRHLSTTKYYNYGCEIFDSDTWSWKQLQDILLPYGVIFTTNPTIFVCGTIHWLASNNNVLAFNEEQETYTTFPLPKPLCDDKLYTYKQLMEYQGRLALCCNTPEWSLELWVMEDYTDHVWKKRQVLSVESLKRVEPYSSPTLAAFCNADTALMMSFKKVIFYKMQEGNFKVIRMTDLNDPCEVFAFQSDLKPTDLRCGG</sequence>
<dbReference type="InterPro" id="IPR036047">
    <property type="entry name" value="F-box-like_dom_sf"/>
</dbReference>
<evidence type="ECO:0000313" key="2">
    <source>
        <dbReference type="EMBL" id="CAK9153129.1"/>
    </source>
</evidence>
<dbReference type="Pfam" id="PF00646">
    <property type="entry name" value="F-box"/>
    <property type="match status" value="1"/>
</dbReference>
<comment type="caution">
    <text evidence="2">The sequence shown here is derived from an EMBL/GenBank/DDBJ whole genome shotgun (WGS) entry which is preliminary data.</text>
</comment>